<feature type="domain" description="PLD phosphodiesterase" evidence="10">
    <location>
        <begin position="340"/>
        <end position="367"/>
    </location>
</feature>
<evidence type="ECO:0000256" key="9">
    <source>
        <dbReference type="SAM" id="Phobius"/>
    </source>
</evidence>
<sequence length="427" mass="47852">MPTIALIVLIIVLTIVATLVVVLVIANLTSGEKKIEHKIERLYASDDPQFVRSMGLLLGPPVIGGNRFEVLVNGDEIFPSMLEGIRSARKTITFETFIYWSGAIGEDFAQALSEKARAGVSVHVLLDWVGSSKMDKRYLRMLRDAGAEVILYHKPHWTGLGRMNDRTHRKLLVIDGRIGFTGGVGIAEEWTGRAQDEKHWRDTHFRVEGPAVGQMQAVFMDNWIKTTGNVLHGPRYFPDIEDAGDGCAHMFSSSPSGGSDDMQLMYLMAITAATSSIHLSSAYFVPDKLTINAIVEAARRGVRVRIITPGKRIDTHTVREASRACWGDLLAAGVEIFEYQPTMFHCKLIVVDEYLVSVGSTNFDSRSFKLNDEANLNIYDRDFARQQTAIFDDDVTHAKRITLDDWRRRPLFEKLLERVVALLDSQL</sequence>
<evidence type="ECO:0000256" key="2">
    <source>
        <dbReference type="ARBA" id="ARBA00022475"/>
    </source>
</evidence>
<feature type="domain" description="PLD phosphodiesterase" evidence="10">
    <location>
        <begin position="163"/>
        <end position="190"/>
    </location>
</feature>
<dbReference type="GO" id="GO:0032049">
    <property type="term" value="P:cardiolipin biosynthetic process"/>
    <property type="evidence" value="ECO:0007669"/>
    <property type="project" value="UniProtKB-UniRule"/>
</dbReference>
<dbReference type="Proteomes" id="UP000054596">
    <property type="component" value="Unassembled WGS sequence"/>
</dbReference>
<accession>A0A157ZI64</accession>
<dbReference type="CDD" id="cd09159">
    <property type="entry name" value="PLDc_ybhO_like_2"/>
    <property type="match status" value="1"/>
</dbReference>
<dbReference type="EMBL" id="FCOJ02000003">
    <property type="protein sequence ID" value="SAK45181.1"/>
    <property type="molecule type" value="Genomic_DNA"/>
</dbReference>
<dbReference type="NCBIfam" id="TIGR04265">
    <property type="entry name" value="bac_cardiolipin"/>
    <property type="match status" value="1"/>
</dbReference>
<dbReference type="GO" id="GO:0008808">
    <property type="term" value="F:cardiolipin synthase activity"/>
    <property type="evidence" value="ECO:0007669"/>
    <property type="project" value="UniProtKB-UniRule"/>
</dbReference>
<keyword evidence="6 9" id="KW-1133">Transmembrane helix</keyword>
<name>A0A157ZI64_9BURK</name>
<evidence type="ECO:0000256" key="1">
    <source>
        <dbReference type="ARBA" id="ARBA00004236"/>
    </source>
</evidence>
<comment type="caution">
    <text evidence="11">The sequence shown here is derived from an EMBL/GenBank/DDBJ whole genome shotgun (WGS) entry which is preliminary data.</text>
</comment>
<evidence type="ECO:0000256" key="3">
    <source>
        <dbReference type="ARBA" id="ARBA00022679"/>
    </source>
</evidence>
<dbReference type="STRING" id="1777143.AWB82_00730"/>
<gene>
    <name evidence="11" type="ORF">AWB82_00730</name>
</gene>
<evidence type="ECO:0000256" key="5">
    <source>
        <dbReference type="ARBA" id="ARBA00022737"/>
    </source>
</evidence>
<dbReference type="PROSITE" id="PS50035">
    <property type="entry name" value="PLD"/>
    <property type="match status" value="2"/>
</dbReference>
<comment type="subcellular location">
    <subcellularLocation>
        <location evidence="1">Cell membrane</location>
    </subcellularLocation>
</comment>
<reference evidence="11" key="1">
    <citation type="submission" date="2016-01" db="EMBL/GenBank/DDBJ databases">
        <authorList>
            <person name="Peeters C."/>
        </authorList>
    </citation>
    <scope>NUCLEOTIDE SEQUENCE [LARGE SCALE GENOMIC DNA]</scope>
    <source>
        <strain evidence="11">LMG 29325</strain>
    </source>
</reference>
<dbReference type="PANTHER" id="PTHR21248:SF22">
    <property type="entry name" value="PHOSPHOLIPASE D"/>
    <property type="match status" value="1"/>
</dbReference>
<evidence type="ECO:0000256" key="7">
    <source>
        <dbReference type="ARBA" id="ARBA00023136"/>
    </source>
</evidence>
<keyword evidence="3" id="KW-0808">Transferase</keyword>
<keyword evidence="5" id="KW-0677">Repeat</keyword>
<dbReference type="InterPro" id="IPR001736">
    <property type="entry name" value="PLipase_D/transphosphatidylase"/>
</dbReference>
<evidence type="ECO:0000313" key="12">
    <source>
        <dbReference type="Proteomes" id="UP000054596"/>
    </source>
</evidence>
<keyword evidence="7 9" id="KW-0472">Membrane</keyword>
<dbReference type="CDD" id="cd09110">
    <property type="entry name" value="PLDc_CLS_1"/>
    <property type="match status" value="1"/>
</dbReference>
<protein>
    <recommendedName>
        <fullName evidence="8">Cardiolipin synthase</fullName>
        <ecNumber evidence="8">2.7.8.-</ecNumber>
    </recommendedName>
</protein>
<dbReference type="GO" id="GO:0005886">
    <property type="term" value="C:plasma membrane"/>
    <property type="evidence" value="ECO:0007669"/>
    <property type="project" value="UniProtKB-SubCell"/>
</dbReference>
<dbReference type="RefSeq" id="WP_086965767.1">
    <property type="nucleotide sequence ID" value="NZ_FCOJ02000003.1"/>
</dbReference>
<dbReference type="InterPro" id="IPR022924">
    <property type="entry name" value="Cardiolipin_synthase"/>
</dbReference>
<dbReference type="EC" id="2.7.8.-" evidence="8"/>
<dbReference type="OrthoDB" id="9762009at2"/>
<proteinExistence type="predicted"/>
<keyword evidence="2" id="KW-1003">Cell membrane</keyword>
<dbReference type="AlphaFoldDB" id="A0A157ZI64"/>
<evidence type="ECO:0000256" key="6">
    <source>
        <dbReference type="ARBA" id="ARBA00022989"/>
    </source>
</evidence>
<dbReference type="Pfam" id="PF13091">
    <property type="entry name" value="PLDc_2"/>
    <property type="match status" value="2"/>
</dbReference>
<dbReference type="InterPro" id="IPR025202">
    <property type="entry name" value="PLD-like_dom"/>
</dbReference>
<evidence type="ECO:0000259" key="10">
    <source>
        <dbReference type="PROSITE" id="PS50035"/>
    </source>
</evidence>
<dbReference type="SMART" id="SM00155">
    <property type="entry name" value="PLDc"/>
    <property type="match status" value="2"/>
</dbReference>
<dbReference type="SUPFAM" id="SSF56024">
    <property type="entry name" value="Phospholipase D/nuclease"/>
    <property type="match status" value="2"/>
</dbReference>
<evidence type="ECO:0000313" key="11">
    <source>
        <dbReference type="EMBL" id="SAK45181.1"/>
    </source>
</evidence>
<organism evidence="11 12">
    <name type="scientific">Caballeronia glebae</name>
    <dbReference type="NCBI Taxonomy" id="1777143"/>
    <lineage>
        <taxon>Bacteria</taxon>
        <taxon>Pseudomonadati</taxon>
        <taxon>Pseudomonadota</taxon>
        <taxon>Betaproteobacteria</taxon>
        <taxon>Burkholderiales</taxon>
        <taxon>Burkholderiaceae</taxon>
        <taxon>Caballeronia</taxon>
    </lineage>
</organism>
<evidence type="ECO:0000256" key="8">
    <source>
        <dbReference type="NCBIfam" id="TIGR04265"/>
    </source>
</evidence>
<feature type="transmembrane region" description="Helical" evidence="9">
    <location>
        <begin position="6"/>
        <end position="28"/>
    </location>
</feature>
<dbReference type="Gene3D" id="3.30.870.10">
    <property type="entry name" value="Endonuclease Chain A"/>
    <property type="match status" value="2"/>
</dbReference>
<keyword evidence="12" id="KW-1185">Reference proteome</keyword>
<evidence type="ECO:0000256" key="4">
    <source>
        <dbReference type="ARBA" id="ARBA00022692"/>
    </source>
</evidence>
<keyword evidence="4 9" id="KW-0812">Transmembrane</keyword>
<dbReference type="PANTHER" id="PTHR21248">
    <property type="entry name" value="CARDIOLIPIN SYNTHASE"/>
    <property type="match status" value="1"/>
</dbReference>